<keyword evidence="1" id="KW-1133">Transmembrane helix</keyword>
<dbReference type="RefSeq" id="WP_165094625.1">
    <property type="nucleotide sequence ID" value="NZ_JAAKGU010000001.1"/>
</dbReference>
<dbReference type="AlphaFoldDB" id="A0A6M1PE97"/>
<proteinExistence type="predicted"/>
<keyword evidence="3" id="KW-1185">Reference proteome</keyword>
<accession>A0A6M1PE97</accession>
<dbReference type="Proteomes" id="UP000480151">
    <property type="component" value="Unassembled WGS sequence"/>
</dbReference>
<sequence>MVFSVPKALRRLFFIVIFVALSCLFYNIMDLLHRWMGPVPDPEIPEGSAVRAFREIQPGGGELSPSERLRLYYWYGE</sequence>
<dbReference type="PROSITE" id="PS51257">
    <property type="entry name" value="PROKAR_LIPOPROTEIN"/>
    <property type="match status" value="1"/>
</dbReference>
<feature type="transmembrane region" description="Helical" evidence="1">
    <location>
        <begin position="12"/>
        <end position="29"/>
    </location>
</feature>
<evidence type="ECO:0000256" key="1">
    <source>
        <dbReference type="SAM" id="Phobius"/>
    </source>
</evidence>
<evidence type="ECO:0000313" key="3">
    <source>
        <dbReference type="Proteomes" id="UP000480151"/>
    </source>
</evidence>
<reference evidence="2 3" key="1">
    <citation type="submission" date="2020-02" db="EMBL/GenBank/DDBJ databases">
        <authorList>
            <person name="Gao J."/>
            <person name="Sun J."/>
        </authorList>
    </citation>
    <scope>NUCLEOTIDE SEQUENCE [LARGE SCALE GENOMIC DNA]</scope>
    <source>
        <strain evidence="2 3">7124</strain>
    </source>
</reference>
<protein>
    <submittedName>
        <fullName evidence="2">YqzK family protein</fullName>
    </submittedName>
</protein>
<keyword evidence="1" id="KW-0812">Transmembrane</keyword>
<evidence type="ECO:0000313" key="2">
    <source>
        <dbReference type="EMBL" id="NGM81587.1"/>
    </source>
</evidence>
<dbReference type="Pfam" id="PF14004">
    <property type="entry name" value="DUF4227"/>
    <property type="match status" value="1"/>
</dbReference>
<organism evidence="2 3">
    <name type="scientific">Paenibacillus apii</name>
    <dbReference type="NCBI Taxonomy" id="1850370"/>
    <lineage>
        <taxon>Bacteria</taxon>
        <taxon>Bacillati</taxon>
        <taxon>Bacillota</taxon>
        <taxon>Bacilli</taxon>
        <taxon>Bacillales</taxon>
        <taxon>Paenibacillaceae</taxon>
        <taxon>Paenibacillus</taxon>
    </lineage>
</organism>
<gene>
    <name evidence="2" type="ORF">G5B47_04085</name>
</gene>
<name>A0A6M1PE97_9BACL</name>
<dbReference type="EMBL" id="JAAKGU010000001">
    <property type="protein sequence ID" value="NGM81587.1"/>
    <property type="molecule type" value="Genomic_DNA"/>
</dbReference>
<comment type="caution">
    <text evidence="2">The sequence shown here is derived from an EMBL/GenBank/DDBJ whole genome shotgun (WGS) entry which is preliminary data.</text>
</comment>
<keyword evidence="1" id="KW-0472">Membrane</keyword>
<dbReference type="InterPro" id="IPR025321">
    <property type="entry name" value="DUF4227"/>
</dbReference>